<dbReference type="EMBL" id="CP104013">
    <property type="protein sequence ID" value="UYP47453.1"/>
    <property type="molecule type" value="Genomic_DNA"/>
</dbReference>
<dbReference type="PROSITE" id="PS50977">
    <property type="entry name" value="HTH_TETR_2"/>
    <property type="match status" value="1"/>
</dbReference>
<dbReference type="PANTHER" id="PTHR30055">
    <property type="entry name" value="HTH-TYPE TRANSCRIPTIONAL REGULATOR RUTR"/>
    <property type="match status" value="1"/>
</dbReference>
<proteinExistence type="predicted"/>
<dbReference type="SUPFAM" id="SSF46689">
    <property type="entry name" value="Homeodomain-like"/>
    <property type="match status" value="1"/>
</dbReference>
<evidence type="ECO:0000256" key="4">
    <source>
        <dbReference type="PROSITE-ProRule" id="PRU00335"/>
    </source>
</evidence>
<evidence type="ECO:0000313" key="7">
    <source>
        <dbReference type="EMBL" id="UYP47453.1"/>
    </source>
</evidence>
<keyword evidence="2 4" id="KW-0238">DNA-binding</keyword>
<dbReference type="Gene3D" id="1.10.357.10">
    <property type="entry name" value="Tetracycline Repressor, domain 2"/>
    <property type="match status" value="1"/>
</dbReference>
<feature type="DNA-binding region" description="H-T-H motif" evidence="4">
    <location>
        <begin position="43"/>
        <end position="62"/>
    </location>
</feature>
<dbReference type="Pfam" id="PF00440">
    <property type="entry name" value="TetR_N"/>
    <property type="match status" value="1"/>
</dbReference>
<organism evidence="7 8">
    <name type="scientific">Candidatus Lokiarchaeum ossiferum</name>
    <dbReference type="NCBI Taxonomy" id="2951803"/>
    <lineage>
        <taxon>Archaea</taxon>
        <taxon>Promethearchaeati</taxon>
        <taxon>Promethearchaeota</taxon>
        <taxon>Promethearchaeia</taxon>
        <taxon>Promethearchaeales</taxon>
        <taxon>Promethearchaeaceae</taxon>
        <taxon>Candidatus Lokiarchaeum</taxon>
    </lineage>
</organism>
<gene>
    <name evidence="7" type="ORF">NEF87_003738</name>
</gene>
<dbReference type="InterPro" id="IPR050109">
    <property type="entry name" value="HTH-type_TetR-like_transc_reg"/>
</dbReference>
<name>A0ABY6HVA4_9ARCH</name>
<keyword evidence="8" id="KW-1185">Reference proteome</keyword>
<dbReference type="InterPro" id="IPR001647">
    <property type="entry name" value="HTH_TetR"/>
</dbReference>
<reference evidence="7" key="1">
    <citation type="submission" date="2022-09" db="EMBL/GenBank/DDBJ databases">
        <title>Actin cytoskeleton and complex cell architecture in an #Asgard archaeon.</title>
        <authorList>
            <person name="Ponce Toledo R.I."/>
            <person name="Schleper C."/>
            <person name="Rodrigues Oliveira T."/>
            <person name="Wollweber F."/>
            <person name="Xu J."/>
            <person name="Rittmann S."/>
            <person name="Klingl A."/>
            <person name="Pilhofer M."/>
        </authorList>
    </citation>
    <scope>NUCLEOTIDE SEQUENCE</scope>
    <source>
        <strain evidence="7">B-35</strain>
    </source>
</reference>
<evidence type="ECO:0000256" key="1">
    <source>
        <dbReference type="ARBA" id="ARBA00023015"/>
    </source>
</evidence>
<evidence type="ECO:0000256" key="5">
    <source>
        <dbReference type="SAM" id="Coils"/>
    </source>
</evidence>
<keyword evidence="1" id="KW-0805">Transcription regulation</keyword>
<dbReference type="PANTHER" id="PTHR30055:SF234">
    <property type="entry name" value="HTH-TYPE TRANSCRIPTIONAL REGULATOR BETI"/>
    <property type="match status" value="1"/>
</dbReference>
<dbReference type="PRINTS" id="PR00455">
    <property type="entry name" value="HTHTETR"/>
</dbReference>
<dbReference type="InterPro" id="IPR009057">
    <property type="entry name" value="Homeodomain-like_sf"/>
</dbReference>
<sequence>MVNSLKRSISKSEKRKIKHAKVKKTILLAFKEIIDEFGAENVTMNILAERTALSRATLYNYFESKEDLFIKLGIEAYDILTKKFEKATVKSKSGIENVEALGYAFIDFHTKQFFYRKALDYAGESYKKINIQIERLNSEKDQLKMERLKKILQNFEMHEMQFVKIWTFTIQQAIDDQTIRQDLSAPILAMTIGTLMTGLLDELLNRSSLMPNFAQASQNIIEIVMDFIKKGLKYEK</sequence>
<dbReference type="Proteomes" id="UP001208689">
    <property type="component" value="Chromosome"/>
</dbReference>
<evidence type="ECO:0000256" key="3">
    <source>
        <dbReference type="ARBA" id="ARBA00023163"/>
    </source>
</evidence>
<evidence type="ECO:0000259" key="6">
    <source>
        <dbReference type="PROSITE" id="PS50977"/>
    </source>
</evidence>
<protein>
    <recommendedName>
        <fullName evidence="6">HTH tetR-type domain-containing protein</fullName>
    </recommendedName>
</protein>
<feature type="coiled-coil region" evidence="5">
    <location>
        <begin position="126"/>
        <end position="153"/>
    </location>
</feature>
<feature type="domain" description="HTH tetR-type" evidence="6">
    <location>
        <begin position="20"/>
        <end position="80"/>
    </location>
</feature>
<evidence type="ECO:0000256" key="2">
    <source>
        <dbReference type="ARBA" id="ARBA00023125"/>
    </source>
</evidence>
<keyword evidence="5" id="KW-0175">Coiled coil</keyword>
<dbReference type="Gene3D" id="1.10.10.60">
    <property type="entry name" value="Homeodomain-like"/>
    <property type="match status" value="1"/>
</dbReference>
<evidence type="ECO:0000313" key="8">
    <source>
        <dbReference type="Proteomes" id="UP001208689"/>
    </source>
</evidence>
<keyword evidence="3" id="KW-0804">Transcription</keyword>
<accession>A0ABY6HVA4</accession>